<name>A0A9D4Y741_PEA</name>
<keyword evidence="3" id="KW-1185">Reference proteome</keyword>
<dbReference type="Gramene" id="Psat03G0581400-T1">
    <property type="protein sequence ID" value="KAI5431790.1"/>
    <property type="gene ID" value="KIW84_035814"/>
</dbReference>
<evidence type="ECO:0000313" key="3">
    <source>
        <dbReference type="Proteomes" id="UP001058974"/>
    </source>
</evidence>
<sequence length="115" mass="13147">MVQFFTCVTWLINMKNYIYPPHNDELLSPRKLVFFSYLHFFKILKEKSKMNQSQNISHQVGQTAGQAQEKGSNMMDKASNAAQSAKESCQETGQRMKTKAHETVDALQSKDASRN</sequence>
<feature type="compositionally biased region" description="Polar residues" evidence="1">
    <location>
        <begin position="54"/>
        <end position="71"/>
    </location>
</feature>
<feature type="region of interest" description="Disordered" evidence="1">
    <location>
        <begin position="54"/>
        <end position="115"/>
    </location>
</feature>
<comment type="caution">
    <text evidence="2">The sequence shown here is derived from an EMBL/GenBank/DDBJ whole genome shotgun (WGS) entry which is preliminary data.</text>
</comment>
<dbReference type="EMBL" id="JAMSHJ010000003">
    <property type="protein sequence ID" value="KAI5431790.1"/>
    <property type="molecule type" value="Genomic_DNA"/>
</dbReference>
<dbReference type="PANTHER" id="PTHR34191:SF30">
    <property type="entry name" value="STRESS-INDUCED PROTEIN KIN2-LIKE"/>
    <property type="match status" value="1"/>
</dbReference>
<proteinExistence type="predicted"/>
<dbReference type="InterPro" id="IPR039624">
    <property type="entry name" value="LEA1/2/D7/KIN2"/>
</dbReference>
<evidence type="ECO:0000313" key="2">
    <source>
        <dbReference type="EMBL" id="KAI5431790.1"/>
    </source>
</evidence>
<dbReference type="AlphaFoldDB" id="A0A9D4Y741"/>
<feature type="compositionally biased region" description="Polar residues" evidence="1">
    <location>
        <begin position="80"/>
        <end position="95"/>
    </location>
</feature>
<evidence type="ECO:0000256" key="1">
    <source>
        <dbReference type="SAM" id="MobiDB-lite"/>
    </source>
</evidence>
<accession>A0A9D4Y741</accession>
<gene>
    <name evidence="2" type="ORF">KIW84_035814</name>
</gene>
<organism evidence="2 3">
    <name type="scientific">Pisum sativum</name>
    <name type="common">Garden pea</name>
    <name type="synonym">Lathyrus oleraceus</name>
    <dbReference type="NCBI Taxonomy" id="3888"/>
    <lineage>
        <taxon>Eukaryota</taxon>
        <taxon>Viridiplantae</taxon>
        <taxon>Streptophyta</taxon>
        <taxon>Embryophyta</taxon>
        <taxon>Tracheophyta</taxon>
        <taxon>Spermatophyta</taxon>
        <taxon>Magnoliopsida</taxon>
        <taxon>eudicotyledons</taxon>
        <taxon>Gunneridae</taxon>
        <taxon>Pentapetalae</taxon>
        <taxon>rosids</taxon>
        <taxon>fabids</taxon>
        <taxon>Fabales</taxon>
        <taxon>Fabaceae</taxon>
        <taxon>Papilionoideae</taxon>
        <taxon>50 kb inversion clade</taxon>
        <taxon>NPAAA clade</taxon>
        <taxon>Hologalegina</taxon>
        <taxon>IRL clade</taxon>
        <taxon>Fabeae</taxon>
        <taxon>Lathyrus</taxon>
    </lineage>
</organism>
<protein>
    <submittedName>
        <fullName evidence="2">Uncharacterized protein</fullName>
    </submittedName>
</protein>
<dbReference type="PANTHER" id="PTHR34191">
    <property type="entry name" value="LATE EMBRYOGENESIS ABUNDANT PROTEIN (LEA) FAMILY PROTEIN"/>
    <property type="match status" value="1"/>
</dbReference>
<dbReference type="Proteomes" id="UP001058974">
    <property type="component" value="Chromosome 3"/>
</dbReference>
<reference evidence="2 3" key="1">
    <citation type="journal article" date="2022" name="Nat. Genet.">
        <title>Improved pea reference genome and pan-genome highlight genomic features and evolutionary characteristics.</title>
        <authorList>
            <person name="Yang T."/>
            <person name="Liu R."/>
            <person name="Luo Y."/>
            <person name="Hu S."/>
            <person name="Wang D."/>
            <person name="Wang C."/>
            <person name="Pandey M.K."/>
            <person name="Ge S."/>
            <person name="Xu Q."/>
            <person name="Li N."/>
            <person name="Li G."/>
            <person name="Huang Y."/>
            <person name="Saxena R.K."/>
            <person name="Ji Y."/>
            <person name="Li M."/>
            <person name="Yan X."/>
            <person name="He Y."/>
            <person name="Liu Y."/>
            <person name="Wang X."/>
            <person name="Xiang C."/>
            <person name="Varshney R.K."/>
            <person name="Ding H."/>
            <person name="Gao S."/>
            <person name="Zong X."/>
        </authorList>
    </citation>
    <scope>NUCLEOTIDE SEQUENCE [LARGE SCALE GENOMIC DNA]</scope>
    <source>
        <strain evidence="2 3">cv. Zhongwan 6</strain>
    </source>
</reference>